<keyword evidence="7" id="KW-1185">Reference proteome</keyword>
<dbReference type="SUPFAM" id="SSF53383">
    <property type="entry name" value="PLP-dependent transferases"/>
    <property type="match status" value="1"/>
</dbReference>
<dbReference type="InterPro" id="IPR005814">
    <property type="entry name" value="Aminotrans_3"/>
</dbReference>
<keyword evidence="2 6" id="KW-0032">Aminotransferase</keyword>
<keyword evidence="4 5" id="KW-0663">Pyridoxal phosphate</keyword>
<dbReference type="InterPro" id="IPR050103">
    <property type="entry name" value="Class-III_PLP-dep_AT"/>
</dbReference>
<dbReference type="GO" id="GO:0008483">
    <property type="term" value="F:transaminase activity"/>
    <property type="evidence" value="ECO:0007669"/>
    <property type="project" value="UniProtKB-KW"/>
</dbReference>
<dbReference type="Gene3D" id="3.90.1150.10">
    <property type="entry name" value="Aspartate Aminotransferase, domain 1"/>
    <property type="match status" value="1"/>
</dbReference>
<dbReference type="InterPro" id="IPR015421">
    <property type="entry name" value="PyrdxlP-dep_Trfase_major"/>
</dbReference>
<comment type="similarity">
    <text evidence="5">Belongs to the class-III pyridoxal-phosphate-dependent aminotransferase family.</text>
</comment>
<dbReference type="EMBL" id="JBHSKP010000001">
    <property type="protein sequence ID" value="MFC5150191.1"/>
    <property type="molecule type" value="Genomic_DNA"/>
</dbReference>
<dbReference type="Proteomes" id="UP001596160">
    <property type="component" value="Unassembled WGS sequence"/>
</dbReference>
<dbReference type="Pfam" id="PF00202">
    <property type="entry name" value="Aminotran_3"/>
    <property type="match status" value="1"/>
</dbReference>
<reference evidence="7" key="1">
    <citation type="journal article" date="2019" name="Int. J. Syst. Evol. Microbiol.">
        <title>The Global Catalogue of Microorganisms (GCM) 10K type strain sequencing project: providing services to taxonomists for standard genome sequencing and annotation.</title>
        <authorList>
            <consortium name="The Broad Institute Genomics Platform"/>
            <consortium name="The Broad Institute Genome Sequencing Center for Infectious Disease"/>
            <person name="Wu L."/>
            <person name="Ma J."/>
        </authorList>
    </citation>
    <scope>NUCLEOTIDE SEQUENCE [LARGE SCALE GENOMIC DNA]</scope>
    <source>
        <strain evidence="7">PCU 266</strain>
    </source>
</reference>
<name>A0ABW0A8W6_9ACTN</name>
<dbReference type="Gene3D" id="3.40.640.10">
    <property type="entry name" value="Type I PLP-dependent aspartate aminotransferase-like (Major domain)"/>
    <property type="match status" value="1"/>
</dbReference>
<dbReference type="InterPro" id="IPR015424">
    <property type="entry name" value="PyrdxlP-dep_Trfase"/>
</dbReference>
<dbReference type="RefSeq" id="WP_344472680.1">
    <property type="nucleotide sequence ID" value="NZ_BAAASB010000002.1"/>
</dbReference>
<evidence type="ECO:0000256" key="4">
    <source>
        <dbReference type="ARBA" id="ARBA00022898"/>
    </source>
</evidence>
<comment type="caution">
    <text evidence="6">The sequence shown here is derived from an EMBL/GenBank/DDBJ whole genome shotgun (WGS) entry which is preliminary data.</text>
</comment>
<dbReference type="InterPro" id="IPR015422">
    <property type="entry name" value="PyrdxlP-dep_Trfase_small"/>
</dbReference>
<proteinExistence type="inferred from homology"/>
<evidence type="ECO:0000313" key="6">
    <source>
        <dbReference type="EMBL" id="MFC5150191.1"/>
    </source>
</evidence>
<organism evidence="6 7">
    <name type="scientific">Streptomyces amakusaensis</name>
    <dbReference type="NCBI Taxonomy" id="67271"/>
    <lineage>
        <taxon>Bacteria</taxon>
        <taxon>Bacillati</taxon>
        <taxon>Actinomycetota</taxon>
        <taxon>Actinomycetes</taxon>
        <taxon>Kitasatosporales</taxon>
        <taxon>Streptomycetaceae</taxon>
        <taxon>Streptomyces</taxon>
    </lineage>
</organism>
<protein>
    <submittedName>
        <fullName evidence="6">Aminotransferase class III-fold pyridoxal phosphate-dependent enzyme</fullName>
    </submittedName>
</protein>
<gene>
    <name evidence="6" type="ORF">ACFPRH_00420</name>
</gene>
<evidence type="ECO:0000256" key="2">
    <source>
        <dbReference type="ARBA" id="ARBA00022576"/>
    </source>
</evidence>
<sequence>MSAAPTGPAHLPPGTLDTLARGRELHLDHYGRRLPFALLGGTGVRQRYAELEGERAGTVFEALDASGGYASACLGAGHEVVRRALDRGTREAGYATDEIGSLERSALLTEVLGEGGLWTDHFPAGEYHASGRNSGSEGMELALRLALETRFDHRTLRPATGRGERDRILAFEGAWHGWTSGLVPFLNRRHYRLGLPVPDPSRPYGTTVDHLPFGDETALAGYLSQFGDRLLAVVVEPIQGDAGILTPPPGYLRSLAERTRRAGALLIADEVLTFAKSGRFFAMADDEGPVPTDITVIGKSIGMGAQSVSMVIARKELTVRGSGAVATSDLRPLGCAVIRDGLRHIVDEKLLEHSAALGEQFTAALREEAVAAFPELYREIRGRGVIQGLELTEAAAGRLVELREHIVRAGVMVEFMAGAGRRSAGLRYVFPTLRIAPPLITGPQEAEEIVARIAEGSRAFLGRPE</sequence>
<evidence type="ECO:0000256" key="1">
    <source>
        <dbReference type="ARBA" id="ARBA00001933"/>
    </source>
</evidence>
<evidence type="ECO:0000256" key="5">
    <source>
        <dbReference type="RuleBase" id="RU003560"/>
    </source>
</evidence>
<dbReference type="PANTHER" id="PTHR11986:SF79">
    <property type="entry name" value="ACETYLORNITHINE AMINOTRANSFERASE, MITOCHONDRIAL"/>
    <property type="match status" value="1"/>
</dbReference>
<accession>A0ABW0A8W6</accession>
<evidence type="ECO:0000313" key="7">
    <source>
        <dbReference type="Proteomes" id="UP001596160"/>
    </source>
</evidence>
<dbReference type="PANTHER" id="PTHR11986">
    <property type="entry name" value="AMINOTRANSFERASE CLASS III"/>
    <property type="match status" value="1"/>
</dbReference>
<keyword evidence="3" id="KW-0808">Transferase</keyword>
<evidence type="ECO:0000256" key="3">
    <source>
        <dbReference type="ARBA" id="ARBA00022679"/>
    </source>
</evidence>
<comment type="cofactor">
    <cofactor evidence="1">
        <name>pyridoxal 5'-phosphate</name>
        <dbReference type="ChEBI" id="CHEBI:597326"/>
    </cofactor>
</comment>